<evidence type="ECO:0000256" key="5">
    <source>
        <dbReference type="ARBA" id="ARBA00023004"/>
    </source>
</evidence>
<accession>A0A2Z2MDI1</accession>
<dbReference type="Gene3D" id="3.20.20.70">
    <property type="entry name" value="Aldolase class I"/>
    <property type="match status" value="1"/>
</dbReference>
<protein>
    <submittedName>
        <fullName evidence="8">Radical SAM protein</fullName>
    </submittedName>
</protein>
<gene>
    <name evidence="8" type="ORF">A3L09_01460</name>
</gene>
<keyword evidence="3" id="KW-0949">S-adenosyl-L-methionine</keyword>
<dbReference type="CDD" id="cd01335">
    <property type="entry name" value="Radical_SAM"/>
    <property type="match status" value="1"/>
</dbReference>
<feature type="domain" description="Radical SAM core" evidence="7">
    <location>
        <begin position="12"/>
        <end position="236"/>
    </location>
</feature>
<evidence type="ECO:0000313" key="9">
    <source>
        <dbReference type="Proteomes" id="UP000250179"/>
    </source>
</evidence>
<dbReference type="CDD" id="cd21123">
    <property type="entry name" value="SPASM_MftC-like"/>
    <property type="match status" value="1"/>
</dbReference>
<keyword evidence="6" id="KW-0411">Iron-sulfur</keyword>
<sequence>MHRGKSNQWPYDRKPILVFWETTKACQLKCKHCRAEAILQALPGELTTEEGKKLIDSLTDFGRPYPILILTGGDPLMRKDIFELIDYAVEKGIRVGLAPAVTPLLTEETINEIVRHGVKAVSISLDSPFPEVHDSIRGIEGTWERTVWAIKEFLKREVSVQVNTVVMRETVDGLPDMVKLLKDLGVNIWEVFYLVPTGRGSFESDLRPEEWEDVTHFLYEASKHLLVRTTEGPMFRRVAIMRKALEEKGINPDEVLKPGELYFRLKKRLVELLGEGGEAKAQTMGTRDGKGIVFISYRGDVYPSGFLPYPAGNVGEKSLVDIYQNSELMRKLRSAEFKGRCGACEFKEVCGGSRARAYAYHVDPLAEDPACPYQPGTYLKLASQLGIKLPIGTFGEEKPV</sequence>
<comment type="cofactor">
    <cofactor evidence="1">
        <name>[4Fe-4S] cluster</name>
        <dbReference type="ChEBI" id="CHEBI:49883"/>
    </cofactor>
</comment>
<dbReference type="PIRSF" id="PIRSF037420">
    <property type="entry name" value="PQQ_syn_pqqE"/>
    <property type="match status" value="1"/>
</dbReference>
<dbReference type="GO" id="GO:0046872">
    <property type="term" value="F:metal ion binding"/>
    <property type="evidence" value="ECO:0007669"/>
    <property type="project" value="UniProtKB-KW"/>
</dbReference>
<dbReference type="InterPro" id="IPR050377">
    <property type="entry name" value="Radical_SAM_PqqE_MftC-like"/>
</dbReference>
<evidence type="ECO:0000313" key="8">
    <source>
        <dbReference type="EMBL" id="ASJ02024.1"/>
    </source>
</evidence>
<evidence type="ECO:0000259" key="7">
    <source>
        <dbReference type="PROSITE" id="PS51918"/>
    </source>
</evidence>
<dbReference type="EMBL" id="CP014862">
    <property type="protein sequence ID" value="ASJ02024.1"/>
    <property type="molecule type" value="Genomic_DNA"/>
</dbReference>
<dbReference type="InterPro" id="IPR023885">
    <property type="entry name" value="4Fe4S-binding_SPASM_dom"/>
</dbReference>
<dbReference type="InterPro" id="IPR013785">
    <property type="entry name" value="Aldolase_TIM"/>
</dbReference>
<dbReference type="InterPro" id="IPR007197">
    <property type="entry name" value="rSAM"/>
</dbReference>
<dbReference type="KEGG" id="tprf:A3L09_01460"/>
<dbReference type="AlphaFoldDB" id="A0A2Z2MDI1"/>
<dbReference type="NCBIfam" id="TIGR04053">
    <property type="entry name" value="TIGR04053 family radical SAM/SPASM domain-containing protein"/>
    <property type="match status" value="1"/>
</dbReference>
<dbReference type="Pfam" id="PF04055">
    <property type="entry name" value="Radical_SAM"/>
    <property type="match status" value="1"/>
</dbReference>
<organism evidence="8 9">
    <name type="scientific">Thermococcus profundus</name>
    <dbReference type="NCBI Taxonomy" id="49899"/>
    <lineage>
        <taxon>Archaea</taxon>
        <taxon>Methanobacteriati</taxon>
        <taxon>Methanobacteriota</taxon>
        <taxon>Thermococci</taxon>
        <taxon>Thermococcales</taxon>
        <taxon>Thermococcaceae</taxon>
        <taxon>Thermococcus</taxon>
    </lineage>
</organism>
<dbReference type="InterPro" id="IPR058240">
    <property type="entry name" value="rSAM_sf"/>
</dbReference>
<evidence type="ECO:0000256" key="1">
    <source>
        <dbReference type="ARBA" id="ARBA00001966"/>
    </source>
</evidence>
<keyword evidence="9" id="KW-1185">Reference proteome</keyword>
<evidence type="ECO:0000256" key="4">
    <source>
        <dbReference type="ARBA" id="ARBA00022723"/>
    </source>
</evidence>
<dbReference type="InterPro" id="IPR017200">
    <property type="entry name" value="PqqE-like"/>
</dbReference>
<dbReference type="SMART" id="SM00729">
    <property type="entry name" value="Elp3"/>
    <property type="match status" value="1"/>
</dbReference>
<dbReference type="PANTHER" id="PTHR11228:SF34">
    <property type="entry name" value="TUNGSTEN-CONTAINING ALDEHYDE FERREDOXIN OXIDOREDUCTASE COFACTOR MODIFYING PROTEIN"/>
    <property type="match status" value="1"/>
</dbReference>
<dbReference type="InterPro" id="IPR006638">
    <property type="entry name" value="Elp3/MiaA/NifB-like_rSAM"/>
</dbReference>
<evidence type="ECO:0000256" key="6">
    <source>
        <dbReference type="ARBA" id="ARBA00023014"/>
    </source>
</evidence>
<dbReference type="Proteomes" id="UP000250179">
    <property type="component" value="Chromosome"/>
</dbReference>
<proteinExistence type="predicted"/>
<dbReference type="SFLD" id="SFLDG01067">
    <property type="entry name" value="SPASM/twitch_domain_containing"/>
    <property type="match status" value="1"/>
</dbReference>
<dbReference type="Pfam" id="PF13186">
    <property type="entry name" value="SPASM"/>
    <property type="match status" value="1"/>
</dbReference>
<dbReference type="PANTHER" id="PTHR11228">
    <property type="entry name" value="RADICAL SAM DOMAIN PROTEIN"/>
    <property type="match status" value="1"/>
</dbReference>
<dbReference type="SUPFAM" id="SSF102114">
    <property type="entry name" value="Radical SAM enzymes"/>
    <property type="match status" value="1"/>
</dbReference>
<dbReference type="GO" id="GO:0051539">
    <property type="term" value="F:4 iron, 4 sulfur cluster binding"/>
    <property type="evidence" value="ECO:0007669"/>
    <property type="project" value="UniProtKB-KW"/>
</dbReference>
<name>A0A2Z2MDI1_THEPR</name>
<keyword evidence="5" id="KW-0408">Iron</keyword>
<dbReference type="OrthoDB" id="30736at2157"/>
<evidence type="ECO:0000256" key="2">
    <source>
        <dbReference type="ARBA" id="ARBA00022485"/>
    </source>
</evidence>
<reference evidence="8 9" key="1">
    <citation type="submission" date="2016-03" db="EMBL/GenBank/DDBJ databases">
        <title>Complete genome sequence of Thermococcus profundus strain DT5432.</title>
        <authorList>
            <person name="Oger P.M."/>
        </authorList>
    </citation>
    <scope>NUCLEOTIDE SEQUENCE [LARGE SCALE GENOMIC DNA]</scope>
    <source>
        <strain evidence="8 9">DT 5432</strain>
    </source>
</reference>
<dbReference type="GO" id="GO:0003824">
    <property type="term" value="F:catalytic activity"/>
    <property type="evidence" value="ECO:0007669"/>
    <property type="project" value="InterPro"/>
</dbReference>
<dbReference type="SFLD" id="SFLDG01386">
    <property type="entry name" value="main_SPASM_domain-containing"/>
    <property type="match status" value="1"/>
</dbReference>
<keyword evidence="2" id="KW-0004">4Fe-4S</keyword>
<dbReference type="SFLD" id="SFLDS00029">
    <property type="entry name" value="Radical_SAM"/>
    <property type="match status" value="1"/>
</dbReference>
<keyword evidence="4" id="KW-0479">Metal-binding</keyword>
<dbReference type="PROSITE" id="PS51918">
    <property type="entry name" value="RADICAL_SAM"/>
    <property type="match status" value="1"/>
</dbReference>
<evidence type="ECO:0000256" key="3">
    <source>
        <dbReference type="ARBA" id="ARBA00022691"/>
    </source>
</evidence>